<evidence type="ECO:0000313" key="2">
    <source>
        <dbReference type="EMBL" id="AXX95325.1"/>
    </source>
</evidence>
<evidence type="ECO:0000256" key="1">
    <source>
        <dbReference type="SAM" id="Phobius"/>
    </source>
</evidence>
<dbReference type="EMBL" id="CP032097">
    <property type="protein sequence ID" value="AXX95325.1"/>
    <property type="molecule type" value="Genomic_DNA"/>
</dbReference>
<keyword evidence="1" id="KW-0812">Transmembrane</keyword>
<dbReference type="KEGG" id="aell:AELL_1672"/>
<dbReference type="RefSeq" id="WP_118917499.1">
    <property type="nucleotide sequence ID" value="NZ_CP032097.1"/>
</dbReference>
<protein>
    <recommendedName>
        <fullName evidence="6">Lipid asymmetry ABC transporter MlaABCDEF, periplasmic component MlaC</fullName>
    </recommendedName>
</protein>
<keyword evidence="4" id="KW-1185">Reference proteome</keyword>
<evidence type="ECO:0000313" key="4">
    <source>
        <dbReference type="Proteomes" id="UP000262582"/>
    </source>
</evidence>
<feature type="transmembrane region" description="Helical" evidence="1">
    <location>
        <begin position="6"/>
        <end position="23"/>
    </location>
</feature>
<dbReference type="EMBL" id="NXIG01000011">
    <property type="protein sequence ID" value="RXI29547.1"/>
    <property type="molecule type" value="Genomic_DNA"/>
</dbReference>
<organism evidence="3 5">
    <name type="scientific">Arcobacter ellisii</name>
    <dbReference type="NCBI Taxonomy" id="913109"/>
    <lineage>
        <taxon>Bacteria</taxon>
        <taxon>Pseudomonadati</taxon>
        <taxon>Campylobacterota</taxon>
        <taxon>Epsilonproteobacteria</taxon>
        <taxon>Campylobacterales</taxon>
        <taxon>Arcobacteraceae</taxon>
        <taxon>Arcobacter</taxon>
    </lineage>
</organism>
<gene>
    <name evidence="2" type="ORF">AELL_1672</name>
    <name evidence="3" type="ORF">CP962_10780</name>
</gene>
<dbReference type="AlphaFoldDB" id="A0A347U8Z7"/>
<accession>A0A347U8Z7</accession>
<dbReference type="Proteomes" id="UP000262582">
    <property type="component" value="Chromosome"/>
</dbReference>
<reference evidence="3 5" key="1">
    <citation type="submission" date="2017-09" db="EMBL/GenBank/DDBJ databases">
        <title>Genomics of the genus Arcobacter.</title>
        <authorList>
            <person name="Perez-Cataluna A."/>
            <person name="Figueras M.J."/>
            <person name="Salas-Masso N."/>
        </authorList>
    </citation>
    <scope>NUCLEOTIDE SEQUENCE [LARGE SCALE GENOMIC DNA]</scope>
    <source>
        <strain evidence="3 5">CECT 7837</strain>
    </source>
</reference>
<evidence type="ECO:0000313" key="5">
    <source>
        <dbReference type="Proteomes" id="UP000290588"/>
    </source>
</evidence>
<keyword evidence="1" id="KW-1133">Transmembrane helix</keyword>
<evidence type="ECO:0008006" key="6">
    <source>
        <dbReference type="Google" id="ProtNLM"/>
    </source>
</evidence>
<evidence type="ECO:0000313" key="3">
    <source>
        <dbReference type="EMBL" id="RXI29547.1"/>
    </source>
</evidence>
<proteinExistence type="predicted"/>
<dbReference type="OrthoDB" id="5343651at2"/>
<sequence>MFNKIAPIILICLLIFIFYAVFTKASQSTKTKRVECQTKTTTFEKIFVEEPIKEAIKAFKTGNYEINSSIEYSKYMKSHLKDILTKEQSDELLKNIINKYLISMEQKNQDKKVSINYYVYENDKEDSGKKNSEAKKYAGYLMFDFKYDKKLVYKIQIDYMDLDAKDLEDRMDCVINSFLSID</sequence>
<keyword evidence="1" id="KW-0472">Membrane</keyword>
<reference evidence="2 4" key="2">
    <citation type="submission" date="2018-08" db="EMBL/GenBank/DDBJ databases">
        <title>Complete genome of the Arcobacter ellisii type strain LMG 26155.</title>
        <authorList>
            <person name="Miller W.G."/>
            <person name="Yee E."/>
            <person name="Bono J.L."/>
        </authorList>
    </citation>
    <scope>NUCLEOTIDE SEQUENCE [LARGE SCALE GENOMIC DNA]</scope>
    <source>
        <strain evidence="2 4">LMG 26155</strain>
    </source>
</reference>
<name>A0A347U8Z7_9BACT</name>
<dbReference type="Proteomes" id="UP000290588">
    <property type="component" value="Unassembled WGS sequence"/>
</dbReference>